<dbReference type="OrthoDB" id="1707820at2"/>
<name>A0A0C1U1X4_9CLOT</name>
<evidence type="ECO:0000313" key="1">
    <source>
        <dbReference type="EMBL" id="KIE45493.1"/>
    </source>
</evidence>
<gene>
    <name evidence="1" type="ORF">U732_2812</name>
</gene>
<comment type="caution">
    <text evidence="1">The sequence shown here is derived from an EMBL/GenBank/DDBJ whole genome shotgun (WGS) entry which is preliminary data.</text>
</comment>
<reference evidence="1 2" key="1">
    <citation type="journal article" date="2015" name="Infect. Genet. Evol.">
        <title>Genomic sequences of six botulinum neurotoxin-producing strains representing three clostridial species illustrate the mobility and diversity of botulinum neurotoxin genes.</title>
        <authorList>
            <person name="Smith T.J."/>
            <person name="Hill K.K."/>
            <person name="Xie G."/>
            <person name="Foley B.T."/>
            <person name="Williamson C.H."/>
            <person name="Foster J.T."/>
            <person name="Johnson S.L."/>
            <person name="Chertkov O."/>
            <person name="Teshima H."/>
            <person name="Gibbons H.S."/>
            <person name="Johnsky L.A."/>
            <person name="Karavis M.A."/>
            <person name="Smith L.A."/>
        </authorList>
    </citation>
    <scope>NUCLEOTIDE SEQUENCE [LARGE SCALE GENOMIC DNA]</scope>
    <source>
        <strain evidence="1 2">CDC 2741</strain>
    </source>
</reference>
<evidence type="ECO:0000313" key="2">
    <source>
        <dbReference type="Proteomes" id="UP000031366"/>
    </source>
</evidence>
<accession>A0A0C1U1X4</accession>
<protein>
    <recommendedName>
        <fullName evidence="3">Coat F domain protein</fullName>
    </recommendedName>
</protein>
<dbReference type="AlphaFoldDB" id="A0A0C1U1X4"/>
<proteinExistence type="predicted"/>
<sequence>MQNLNQMELQNLRHLIGAHGTIANKLDDFANQCTDPQLSQMLKTDAQEARAAKQKLMGFLG</sequence>
<dbReference type="Proteomes" id="UP000031366">
    <property type="component" value="Unassembled WGS sequence"/>
</dbReference>
<dbReference type="RefSeq" id="WP_039635450.1">
    <property type="nucleotide sequence ID" value="NZ_AYSO01000019.1"/>
</dbReference>
<organism evidence="1 2">
    <name type="scientific">Clostridium argentinense CDC 2741</name>
    <dbReference type="NCBI Taxonomy" id="1418104"/>
    <lineage>
        <taxon>Bacteria</taxon>
        <taxon>Bacillati</taxon>
        <taxon>Bacillota</taxon>
        <taxon>Clostridia</taxon>
        <taxon>Eubacteriales</taxon>
        <taxon>Clostridiaceae</taxon>
        <taxon>Clostridium</taxon>
    </lineage>
</organism>
<keyword evidence="2" id="KW-1185">Reference proteome</keyword>
<dbReference type="EMBL" id="AYSO01000019">
    <property type="protein sequence ID" value="KIE45493.1"/>
    <property type="molecule type" value="Genomic_DNA"/>
</dbReference>
<evidence type="ECO:0008006" key="3">
    <source>
        <dbReference type="Google" id="ProtNLM"/>
    </source>
</evidence>
<dbReference type="STRING" id="29341.RSJ17_20195"/>